<sequence length="302" mass="31219">MQPTHNPQPLPSGFPNDAGKPSPVGGIAYDPTALQPIRTICGLRRRVFFVVLAAAIIAVIAGLSAGLGVALSKNNNSSAAGGAPGTVTVTTGAGAGSPGRTLDGSPGSTPGSPGATSTPSDSTRSTPTGTGSTTTISDGPLPTEANRFSIGTGFWTITFSKYSTSGNLCPLFNALHPASTIVEPWVRGNPESGYTASWSQTSSQVVVPDPSTTVTIQGERYSATATFSVQAVTNVPTWVFDKSIVPTVFDCEFTGSVHLFFEETGRIRYMYSVDLSDACTIGGELIPGGSTCSLYWRLVRSN</sequence>
<feature type="region of interest" description="Disordered" evidence="1">
    <location>
        <begin position="89"/>
        <end position="143"/>
    </location>
</feature>
<gene>
    <name evidence="3" type="ORF">TWF718_002204</name>
</gene>
<keyword evidence="2" id="KW-0472">Membrane</keyword>
<keyword evidence="2" id="KW-0812">Transmembrane</keyword>
<feature type="transmembrane region" description="Helical" evidence="2">
    <location>
        <begin position="47"/>
        <end position="71"/>
    </location>
</feature>
<feature type="compositionally biased region" description="Low complexity" evidence="1">
    <location>
        <begin position="104"/>
        <end position="140"/>
    </location>
</feature>
<feature type="compositionally biased region" description="Pro residues" evidence="1">
    <location>
        <begin position="1"/>
        <end position="12"/>
    </location>
</feature>
<feature type="region of interest" description="Disordered" evidence="1">
    <location>
        <begin position="1"/>
        <end position="24"/>
    </location>
</feature>
<protein>
    <submittedName>
        <fullName evidence="3">Uncharacterized protein</fullName>
    </submittedName>
</protein>
<dbReference type="AlphaFoldDB" id="A0AAN8MTT6"/>
<accession>A0AAN8MTT6</accession>
<name>A0AAN8MTT6_9PEZI</name>
<dbReference type="EMBL" id="JAVHNR010000010">
    <property type="protein sequence ID" value="KAK6331656.1"/>
    <property type="molecule type" value="Genomic_DNA"/>
</dbReference>
<dbReference type="Proteomes" id="UP001313282">
    <property type="component" value="Unassembled WGS sequence"/>
</dbReference>
<evidence type="ECO:0000256" key="2">
    <source>
        <dbReference type="SAM" id="Phobius"/>
    </source>
</evidence>
<keyword evidence="4" id="KW-1185">Reference proteome</keyword>
<evidence type="ECO:0000313" key="3">
    <source>
        <dbReference type="EMBL" id="KAK6331656.1"/>
    </source>
</evidence>
<keyword evidence="2" id="KW-1133">Transmembrane helix</keyword>
<reference evidence="3 4" key="1">
    <citation type="submission" date="2019-10" db="EMBL/GenBank/DDBJ databases">
        <authorList>
            <person name="Palmer J.M."/>
        </authorList>
    </citation>
    <scope>NUCLEOTIDE SEQUENCE [LARGE SCALE GENOMIC DNA]</scope>
    <source>
        <strain evidence="3 4">TWF718</strain>
    </source>
</reference>
<evidence type="ECO:0000256" key="1">
    <source>
        <dbReference type="SAM" id="MobiDB-lite"/>
    </source>
</evidence>
<organism evidence="3 4">
    <name type="scientific">Orbilia javanica</name>
    <dbReference type="NCBI Taxonomy" id="47235"/>
    <lineage>
        <taxon>Eukaryota</taxon>
        <taxon>Fungi</taxon>
        <taxon>Dikarya</taxon>
        <taxon>Ascomycota</taxon>
        <taxon>Pezizomycotina</taxon>
        <taxon>Orbiliomycetes</taxon>
        <taxon>Orbiliales</taxon>
        <taxon>Orbiliaceae</taxon>
        <taxon>Orbilia</taxon>
    </lineage>
</organism>
<proteinExistence type="predicted"/>
<evidence type="ECO:0000313" key="4">
    <source>
        <dbReference type="Proteomes" id="UP001313282"/>
    </source>
</evidence>
<comment type="caution">
    <text evidence="3">The sequence shown here is derived from an EMBL/GenBank/DDBJ whole genome shotgun (WGS) entry which is preliminary data.</text>
</comment>